<evidence type="ECO:0000313" key="4">
    <source>
        <dbReference type="Proteomes" id="UP000260862"/>
    </source>
</evidence>
<sequence length="221" mass="25497">MDAKLFLMAGCLAGIVSACMHEKSDSASDIQQAVHTLVLEADSLMQSDSLFWNQPIDKSHPQVCIHDSLIRQKLDSALALRPDKQTYLLKYRYLLQSWRLLEVLDLLREMDGCMSDSMSSELLHLKAVLEDYKGDTLTARRDFLRADSAYTIKIQQVAQDSLMYGFARIEKALNLSLMQNDFRPLREEIAFYERVHSSSINGIEQWKQISDKATYYRKMFE</sequence>
<comment type="caution">
    <text evidence="1">The sequence shown here is derived from an EMBL/GenBank/DDBJ whole genome shotgun (WGS) entry which is preliminary data.</text>
</comment>
<evidence type="ECO:0000313" key="3">
    <source>
        <dbReference type="EMBL" id="RHM93964.1"/>
    </source>
</evidence>
<dbReference type="Proteomes" id="UP000284998">
    <property type="component" value="Unassembled WGS sequence"/>
</dbReference>
<evidence type="ECO:0000313" key="5">
    <source>
        <dbReference type="Proteomes" id="UP000284998"/>
    </source>
</evidence>
<dbReference type="EMBL" id="QSQT01000002">
    <property type="protein sequence ID" value="RGK58025.1"/>
    <property type="molecule type" value="Genomic_DNA"/>
</dbReference>
<keyword evidence="4" id="KW-1185">Reference proteome</keyword>
<accession>A0A3E4N843</accession>
<dbReference type="AlphaFoldDB" id="A0A3E4N843"/>
<dbReference type="Proteomes" id="UP000260862">
    <property type="component" value="Unassembled WGS sequence"/>
</dbReference>
<evidence type="ECO:0000313" key="6">
    <source>
        <dbReference type="Proteomes" id="UP000285109"/>
    </source>
</evidence>
<gene>
    <name evidence="2" type="ORF">DW204_06095</name>
    <name evidence="3" type="ORF">DWZ34_13620</name>
    <name evidence="1" type="ORF">DXD04_01865</name>
</gene>
<name>A0A3E4N843_9BACT</name>
<dbReference type="RefSeq" id="WP_117670356.1">
    <property type="nucleotide sequence ID" value="NZ_CABOGR010000002.1"/>
</dbReference>
<proteinExistence type="predicted"/>
<dbReference type="PROSITE" id="PS51257">
    <property type="entry name" value="PROKAR_LIPOPROTEIN"/>
    <property type="match status" value="1"/>
</dbReference>
<dbReference type="EMBL" id="QRJS01000010">
    <property type="protein sequence ID" value="RHH46714.1"/>
    <property type="molecule type" value="Genomic_DNA"/>
</dbReference>
<evidence type="ECO:0000313" key="2">
    <source>
        <dbReference type="EMBL" id="RHH46714.1"/>
    </source>
</evidence>
<dbReference type="EMBL" id="QRQK01000030">
    <property type="protein sequence ID" value="RHM93964.1"/>
    <property type="molecule type" value="Genomic_DNA"/>
</dbReference>
<protein>
    <submittedName>
        <fullName evidence="1">Uncharacterized protein</fullName>
    </submittedName>
</protein>
<organism evidence="1 4">
    <name type="scientific">Phocaeicola plebeius</name>
    <dbReference type="NCBI Taxonomy" id="310297"/>
    <lineage>
        <taxon>Bacteria</taxon>
        <taxon>Pseudomonadati</taxon>
        <taxon>Bacteroidota</taxon>
        <taxon>Bacteroidia</taxon>
        <taxon>Bacteroidales</taxon>
        <taxon>Bacteroidaceae</taxon>
        <taxon>Phocaeicola</taxon>
    </lineage>
</organism>
<evidence type="ECO:0000313" key="1">
    <source>
        <dbReference type="EMBL" id="RGK58025.1"/>
    </source>
</evidence>
<reference evidence="4 5" key="1">
    <citation type="submission" date="2018-08" db="EMBL/GenBank/DDBJ databases">
        <title>A genome reference for cultivated species of the human gut microbiota.</title>
        <authorList>
            <person name="Zou Y."/>
            <person name="Xue W."/>
            <person name="Luo G."/>
        </authorList>
    </citation>
    <scope>NUCLEOTIDE SEQUENCE [LARGE SCALE GENOMIC DNA]</scope>
    <source>
        <strain evidence="3 6">AF31-28B-AC</strain>
        <strain evidence="2 5">AM17-44</strain>
        <strain evidence="1 4">TF10-3AC</strain>
    </source>
</reference>
<dbReference type="Proteomes" id="UP000285109">
    <property type="component" value="Unassembled WGS sequence"/>
</dbReference>